<keyword evidence="3" id="KW-1185">Reference proteome</keyword>
<dbReference type="InterPro" id="IPR002109">
    <property type="entry name" value="Glutaredoxin"/>
</dbReference>
<proteinExistence type="predicted"/>
<dbReference type="RefSeq" id="WP_050053694.1">
    <property type="nucleotide sequence ID" value="NZ_CAQI01000028.1"/>
</dbReference>
<accession>A0A024GXG8</accession>
<dbReference type="Gene3D" id="3.40.30.10">
    <property type="entry name" value="Glutaredoxin"/>
    <property type="match status" value="1"/>
</dbReference>
<dbReference type="Proteomes" id="UP000035722">
    <property type="component" value="Unassembled WGS sequence"/>
</dbReference>
<feature type="domain" description="Glutaredoxin" evidence="1">
    <location>
        <begin position="4"/>
        <end position="58"/>
    </location>
</feature>
<evidence type="ECO:0000259" key="1">
    <source>
        <dbReference type="Pfam" id="PF00462"/>
    </source>
</evidence>
<dbReference type="AlphaFoldDB" id="A0A024GXG8"/>
<dbReference type="OrthoDB" id="8545217at2"/>
<reference evidence="3" key="1">
    <citation type="journal article" date="2014" name="Genome Announc.">
        <title>Genome Sequence of Arthrobacter siccitolerans 4J27, a Xeroprotectant-Producing Desiccation-Tolerant Microorganism.</title>
        <authorList>
            <person name="Manzanera M."/>
            <person name="Santa-Cruz-Calvo L."/>
            <person name="Vilchez J.I."/>
            <person name="Garcia-Fontana C."/>
            <person name="Silva-Castro G.A."/>
            <person name="Calvo C."/>
            <person name="Gonzalez-Lopez J."/>
        </authorList>
    </citation>
    <scope>NUCLEOTIDE SEQUENCE [LARGE SCALE GENOMIC DNA]</scope>
    <source>
        <strain evidence="3">4J27</strain>
    </source>
</reference>
<gene>
    <name evidence="2" type="primary">nrdH</name>
    <name evidence="2" type="ORF">ARTSIC4J27_572</name>
</gene>
<sequence length="88" mass="9903">MPEITLYSKTVCQPCKATKRKIAKEGMEPYLREINVDEDPAARQFLIDSGYTESPVVMTSFGDEWTGFRPDLVEAFRDRVKAEAGAAE</sequence>
<dbReference type="Pfam" id="PF00462">
    <property type="entry name" value="Glutaredoxin"/>
    <property type="match status" value="1"/>
</dbReference>
<dbReference type="STRING" id="861266.ARTSIC4J27_572"/>
<organism evidence="2 3">
    <name type="scientific">Pseudarthrobacter siccitolerans</name>
    <dbReference type="NCBI Taxonomy" id="861266"/>
    <lineage>
        <taxon>Bacteria</taxon>
        <taxon>Bacillati</taxon>
        <taxon>Actinomycetota</taxon>
        <taxon>Actinomycetes</taxon>
        <taxon>Micrococcales</taxon>
        <taxon>Micrococcaceae</taxon>
        <taxon>Pseudarthrobacter</taxon>
    </lineage>
</organism>
<dbReference type="PROSITE" id="PS51354">
    <property type="entry name" value="GLUTAREDOXIN_2"/>
    <property type="match status" value="1"/>
</dbReference>
<dbReference type="SUPFAM" id="SSF52833">
    <property type="entry name" value="Thioredoxin-like"/>
    <property type="match status" value="1"/>
</dbReference>
<dbReference type="InterPro" id="IPR036249">
    <property type="entry name" value="Thioredoxin-like_sf"/>
</dbReference>
<name>A0A024GXG8_9MICC</name>
<dbReference type="EMBL" id="CAQI01000028">
    <property type="protein sequence ID" value="CCQ44645.1"/>
    <property type="molecule type" value="Genomic_DNA"/>
</dbReference>
<evidence type="ECO:0000313" key="3">
    <source>
        <dbReference type="Proteomes" id="UP000035722"/>
    </source>
</evidence>
<protein>
    <submittedName>
        <fullName evidence="2">Glutaredoxin family protein</fullName>
    </submittedName>
</protein>
<comment type="caution">
    <text evidence="2">The sequence shown here is derived from an EMBL/GenBank/DDBJ whole genome shotgun (WGS) entry which is preliminary data.</text>
</comment>
<dbReference type="CDD" id="cd02976">
    <property type="entry name" value="NrdH"/>
    <property type="match status" value="1"/>
</dbReference>
<evidence type="ECO:0000313" key="2">
    <source>
        <dbReference type="EMBL" id="CCQ44645.1"/>
    </source>
</evidence>